<sequence>MAVNFRKVSSVYHSKVYTEDGYFLGEVEDAIISGNKVYGWKIKIGRSNLLKRNIKGLIVPHQLVKAMGEIWIVSKAVSSTTESQETTEETESKENIEKTE</sequence>
<feature type="domain" description="PRC-barrel" evidence="2">
    <location>
        <begin position="7"/>
        <end position="72"/>
    </location>
</feature>
<gene>
    <name evidence="3" type="ORF">BXU00_01810</name>
</gene>
<comment type="caution">
    <text evidence="3">The sequence shown here is derived from an EMBL/GenBank/DDBJ whole genome shotgun (WGS) entry which is preliminary data.</text>
</comment>
<evidence type="ECO:0000313" key="4">
    <source>
        <dbReference type="Proteomes" id="UP000266622"/>
    </source>
</evidence>
<accession>A0A397WNK5</accession>
<dbReference type="SUPFAM" id="SSF50346">
    <property type="entry name" value="PRC-barrel domain"/>
    <property type="match status" value="1"/>
</dbReference>
<feature type="region of interest" description="Disordered" evidence="1">
    <location>
        <begin position="77"/>
        <end position="100"/>
    </location>
</feature>
<dbReference type="Gene3D" id="2.30.30.240">
    <property type="entry name" value="PRC-barrel domain"/>
    <property type="match status" value="1"/>
</dbReference>
<evidence type="ECO:0000313" key="3">
    <source>
        <dbReference type="EMBL" id="RIB35481.1"/>
    </source>
</evidence>
<protein>
    <recommendedName>
        <fullName evidence="2">PRC-barrel domain-containing protein</fullName>
    </recommendedName>
</protein>
<dbReference type="EMBL" id="MWMI01000002">
    <property type="protein sequence ID" value="RIB35481.1"/>
    <property type="molecule type" value="Genomic_DNA"/>
</dbReference>
<evidence type="ECO:0000256" key="1">
    <source>
        <dbReference type="SAM" id="MobiDB-lite"/>
    </source>
</evidence>
<dbReference type="Proteomes" id="UP000266622">
    <property type="component" value="Unassembled WGS sequence"/>
</dbReference>
<evidence type="ECO:0000259" key="2">
    <source>
        <dbReference type="Pfam" id="PF05239"/>
    </source>
</evidence>
<name>A0A397WNK5_9ARCH</name>
<dbReference type="AlphaFoldDB" id="A0A397WNK5"/>
<dbReference type="Pfam" id="PF05239">
    <property type="entry name" value="PRC"/>
    <property type="match status" value="1"/>
</dbReference>
<dbReference type="InterPro" id="IPR011033">
    <property type="entry name" value="PRC_barrel-like_sf"/>
</dbReference>
<feature type="compositionally biased region" description="Basic and acidic residues" evidence="1">
    <location>
        <begin position="90"/>
        <end position="100"/>
    </location>
</feature>
<reference evidence="3 4" key="1">
    <citation type="journal article" date="2018" name="Syst. Appl. Microbiol.">
        <title>A new symbiotic nanoarchaeote (Candidatus Nanoclepta minutus) and its host (Zestosphaera tikiterensis gen. nov., sp. nov.) from a New Zealand hot spring.</title>
        <authorList>
            <person name="St John E."/>
            <person name="Liu Y."/>
            <person name="Podar M."/>
            <person name="Stott M.B."/>
            <person name="Meneghin J."/>
            <person name="Chen Z."/>
            <person name="Lagutin K."/>
            <person name="Mitchell K."/>
            <person name="Reysenbach A.L."/>
        </authorList>
    </citation>
    <scope>NUCLEOTIDE SEQUENCE [LARGE SCALE GENOMIC DNA]</scope>
    <source>
        <strain evidence="3">NZ3</strain>
    </source>
</reference>
<dbReference type="InterPro" id="IPR027275">
    <property type="entry name" value="PRC-brl_dom"/>
</dbReference>
<organism evidence="3 4">
    <name type="scientific">Candidatus Nanoclepta minutus</name>
    <dbReference type="NCBI Taxonomy" id="1940235"/>
    <lineage>
        <taxon>Archaea</taxon>
        <taxon>Nanobdellota</taxon>
        <taxon>Candidatus Nanoclepta</taxon>
    </lineage>
</organism>
<proteinExistence type="predicted"/>